<evidence type="ECO:0000313" key="9">
    <source>
        <dbReference type="Proteomes" id="UP000192582"/>
    </source>
</evidence>
<dbReference type="InterPro" id="IPR013784">
    <property type="entry name" value="Carb-bd-like_fold"/>
</dbReference>
<dbReference type="SMART" id="SM01065">
    <property type="entry name" value="CBM_2"/>
    <property type="match status" value="1"/>
</dbReference>
<keyword evidence="5" id="KW-0106">Calcium</keyword>
<keyword evidence="9" id="KW-1185">Reference proteome</keyword>
<dbReference type="GO" id="GO:2001070">
    <property type="term" value="F:starch binding"/>
    <property type="evidence" value="ECO:0007669"/>
    <property type="project" value="InterPro"/>
</dbReference>
<dbReference type="AlphaFoldDB" id="A0A1W1UE79"/>
<dbReference type="GO" id="GO:0005975">
    <property type="term" value="P:carbohydrate metabolic process"/>
    <property type="evidence" value="ECO:0007669"/>
    <property type="project" value="InterPro"/>
</dbReference>
<evidence type="ECO:0000256" key="6">
    <source>
        <dbReference type="SAM" id="SignalP"/>
    </source>
</evidence>
<dbReference type="PROSITE" id="PS51257">
    <property type="entry name" value="PROKAR_LIPOPROTEIN"/>
    <property type="match status" value="1"/>
</dbReference>
<feature type="signal peptide" evidence="6">
    <location>
        <begin position="1"/>
        <end position="23"/>
    </location>
</feature>
<feature type="domain" description="CBM20" evidence="7">
    <location>
        <begin position="548"/>
        <end position="656"/>
    </location>
</feature>
<keyword evidence="8" id="KW-0378">Hydrolase</keyword>
<dbReference type="GO" id="GO:0046872">
    <property type="term" value="F:metal ion binding"/>
    <property type="evidence" value="ECO:0007669"/>
    <property type="project" value="UniProtKB-KW"/>
</dbReference>
<dbReference type="GO" id="GO:0016798">
    <property type="term" value="F:hydrolase activity, acting on glycosyl bonds"/>
    <property type="evidence" value="ECO:0007669"/>
    <property type="project" value="UniProtKB-KW"/>
</dbReference>
<dbReference type="SUPFAM" id="SSF51445">
    <property type="entry name" value="(Trans)glycosidases"/>
    <property type="match status" value="1"/>
</dbReference>
<protein>
    <submittedName>
        <fullName evidence="8">Glycosidase</fullName>
    </submittedName>
</protein>
<keyword evidence="3" id="KW-0479">Metal-binding</keyword>
<evidence type="ECO:0000256" key="2">
    <source>
        <dbReference type="ARBA" id="ARBA00008061"/>
    </source>
</evidence>
<evidence type="ECO:0000259" key="7">
    <source>
        <dbReference type="PROSITE" id="PS51166"/>
    </source>
</evidence>
<dbReference type="InterPro" id="IPR006047">
    <property type="entry name" value="GH13_cat_dom"/>
</dbReference>
<accession>A0A1W1UE79</accession>
<evidence type="ECO:0000256" key="1">
    <source>
        <dbReference type="ARBA" id="ARBA00001913"/>
    </source>
</evidence>
<dbReference type="OrthoDB" id="53578at2"/>
<keyword evidence="4 6" id="KW-0732">Signal</keyword>
<dbReference type="STRING" id="695939.SAMN00790413_05909"/>
<reference evidence="8 9" key="1">
    <citation type="submission" date="2017-04" db="EMBL/GenBank/DDBJ databases">
        <authorList>
            <person name="Afonso C.L."/>
            <person name="Miller P.J."/>
            <person name="Scott M.A."/>
            <person name="Spackman E."/>
            <person name="Goraichik I."/>
            <person name="Dimitrov K.M."/>
            <person name="Suarez D.L."/>
            <person name="Swayne D.E."/>
        </authorList>
    </citation>
    <scope>NUCLEOTIDE SEQUENCE [LARGE SCALE GENOMIC DNA]</scope>
    <source>
        <strain evidence="8 9">KR-140</strain>
    </source>
</reference>
<comment type="similarity">
    <text evidence="2">Belongs to the glycosyl hydrolase 13 family.</text>
</comment>
<dbReference type="Gene3D" id="3.20.20.80">
    <property type="entry name" value="Glycosidases"/>
    <property type="match status" value="1"/>
</dbReference>
<dbReference type="InterPro" id="IPR013783">
    <property type="entry name" value="Ig-like_fold"/>
</dbReference>
<dbReference type="Gene3D" id="2.60.40.10">
    <property type="entry name" value="Immunoglobulins"/>
    <property type="match status" value="1"/>
</dbReference>
<comment type="cofactor">
    <cofactor evidence="1">
        <name>Ca(2+)</name>
        <dbReference type="ChEBI" id="CHEBI:29108"/>
    </cofactor>
</comment>
<dbReference type="PROSITE" id="PS51166">
    <property type="entry name" value="CBM20"/>
    <property type="match status" value="1"/>
</dbReference>
<dbReference type="SUPFAM" id="SSF49452">
    <property type="entry name" value="Starch-binding domain-like"/>
    <property type="match status" value="1"/>
</dbReference>
<dbReference type="InterPro" id="IPR002044">
    <property type="entry name" value="CBM20"/>
</dbReference>
<dbReference type="Pfam" id="PF00686">
    <property type="entry name" value="CBM_20"/>
    <property type="match status" value="1"/>
</dbReference>
<dbReference type="SUPFAM" id="SSF51011">
    <property type="entry name" value="Glycosyl hydrolase domain"/>
    <property type="match status" value="1"/>
</dbReference>
<gene>
    <name evidence="8" type="ORF">SAMN00790413_05909</name>
</gene>
<keyword evidence="8" id="KW-0326">Glycosidase</keyword>
<dbReference type="PANTHER" id="PTHR10357">
    <property type="entry name" value="ALPHA-AMYLASE FAMILY MEMBER"/>
    <property type="match status" value="1"/>
</dbReference>
<dbReference type="InterPro" id="IPR013780">
    <property type="entry name" value="Glyco_hydro_b"/>
</dbReference>
<dbReference type="SMART" id="SM00642">
    <property type="entry name" value="Aamy"/>
    <property type="match status" value="1"/>
</dbReference>
<evidence type="ECO:0000313" key="8">
    <source>
        <dbReference type="EMBL" id="SMB79387.1"/>
    </source>
</evidence>
<dbReference type="Gene3D" id="2.60.40.1180">
    <property type="entry name" value="Golgi alpha-mannosidase II"/>
    <property type="match status" value="1"/>
</dbReference>
<evidence type="ECO:0000256" key="4">
    <source>
        <dbReference type="ARBA" id="ARBA00022729"/>
    </source>
</evidence>
<evidence type="ECO:0000256" key="5">
    <source>
        <dbReference type="ARBA" id="ARBA00022837"/>
    </source>
</evidence>
<dbReference type="EMBL" id="FWWU01000003">
    <property type="protein sequence ID" value="SMB79387.1"/>
    <property type="molecule type" value="Genomic_DNA"/>
</dbReference>
<organism evidence="8 9">
    <name type="scientific">Deinococcus hopiensis KR-140</name>
    <dbReference type="NCBI Taxonomy" id="695939"/>
    <lineage>
        <taxon>Bacteria</taxon>
        <taxon>Thermotogati</taxon>
        <taxon>Deinococcota</taxon>
        <taxon>Deinococci</taxon>
        <taxon>Deinococcales</taxon>
        <taxon>Deinococcaceae</taxon>
        <taxon>Deinococcus</taxon>
    </lineage>
</organism>
<feature type="chain" id="PRO_5012800046" evidence="6">
    <location>
        <begin position="24"/>
        <end position="656"/>
    </location>
</feature>
<dbReference type="Proteomes" id="UP000192582">
    <property type="component" value="Unassembled WGS sequence"/>
</dbReference>
<sequence length="656" mass="69130">MLRRQFGSLLALSLVLASCGSNSNTPTATSTKTSSELSSQAISGTNIDTWRQQVIYLTLPDRFANGNSSNDNAGQPNCLNTASATKFHGGDLAGLRSKLGYVRGMGASTLWSTPVYKQVGEVNAGTSSAACGYHGYWADYTDPDDQSIEPKLGTSADLNGLISDLHASGMKFMMDMVVNHAGYGARIHAQHPDWFHTNCTGKDVTCPLAGLPDFAQENTNVAAYLTNVSKTWTSNYAIDAIRMDTVKHVPTTYWQNSWVPGVLAARPSTFLLGEVFNDSGSAALKPYLDAGFDSLFNFPLRTSLVNGIAKAGSLDSVASSVQDYVGNLGLSRALLMVNLLDNHDVQRFVNEPGSGVAETEIRKRYQLALATLMTVPGIPQLYYGDELGMYGGPDPDNRHDMPGWAWTDAGRNATYSGFLGGGGTPKTTYDYVQKVTGIRQSNEALWKGSYAEMWRPNGGQNVYAFYRGSSASRVIVVMNTSTSSAAVNLDIQGNAGISSTDKAALTNGTAFTDKLGLGAPPSATVTNGKLPVTLPAGSMGIYVAGSSGTGGGGTSVTFQVSASTFYGQGVYLSGNTAELGSWNVASALNMTPSGCSGSVCTWKTTVSLTPGAALQFKFIKKPGDNGAGVTWEGGSNRTYAVPGSGPVNYNGGNWQP</sequence>
<evidence type="ECO:0000256" key="3">
    <source>
        <dbReference type="ARBA" id="ARBA00022723"/>
    </source>
</evidence>
<proteinExistence type="inferred from homology"/>
<dbReference type="PANTHER" id="PTHR10357:SF215">
    <property type="entry name" value="ALPHA-AMYLASE 1"/>
    <property type="match status" value="1"/>
</dbReference>
<name>A0A1W1UE79_9DEIO</name>
<dbReference type="Pfam" id="PF00128">
    <property type="entry name" value="Alpha-amylase"/>
    <property type="match status" value="2"/>
</dbReference>
<dbReference type="InterPro" id="IPR017853">
    <property type="entry name" value="GH"/>
</dbReference>